<dbReference type="Pfam" id="PF00521">
    <property type="entry name" value="DNA_topoisoIV"/>
    <property type="match status" value="1"/>
</dbReference>
<dbReference type="FunFam" id="3.30.1360.40:FF:000002">
    <property type="entry name" value="DNA gyrase subunit A"/>
    <property type="match status" value="1"/>
</dbReference>
<dbReference type="Pfam" id="PF03989">
    <property type="entry name" value="DNA_gyraseA_C"/>
    <property type="match status" value="6"/>
</dbReference>
<dbReference type="CDD" id="cd00187">
    <property type="entry name" value="TOP4c"/>
    <property type="match status" value="1"/>
</dbReference>
<proteinExistence type="inferred from homology"/>
<dbReference type="InterPro" id="IPR013760">
    <property type="entry name" value="Topo_IIA-like_dom_sf"/>
</dbReference>
<dbReference type="GO" id="GO:0005737">
    <property type="term" value="C:cytoplasm"/>
    <property type="evidence" value="ECO:0007669"/>
    <property type="project" value="UniProtKB-SubCell"/>
</dbReference>
<dbReference type="AlphaFoldDB" id="A0A953J621"/>
<dbReference type="NCBIfam" id="NF004043">
    <property type="entry name" value="PRK05560.1"/>
    <property type="match status" value="1"/>
</dbReference>
<sequence length="803" mass="89402">MSLVKTSISIEEEMKVSYLDYAMSVIIGRALPEVRDGLKPVQRRILYAMFREGLLPNKKYSKSAGVVGEVLKKYHPHGDSAVYDAMVRLAQDFNMRYPLVDGQGNYGSIDGDPAAAYRYTEARLAKIAEELLADIDKETVNFVPNFDETTEEPSVLPTRIPNLLINGSAGIAVGMATNIPPHNLGEVVDGLIMLLDNPDVTVPELMTAIKGPDFPTGAMIHGTGGIVDAYTNGRGLVKVRAKAIIEREARGGDNIIITELPYQVNKARLIEKIAELVREKRIEGISDIRDESDRDGIRVFIELKRGEMAQVVLNNLYKHTQMESTFGIIMLALVGGQPHILSLKRMLRYFLEHRRDVVLRRTRFELRKAEERAHILEGLKIALDHLDAIIALIRNSKSPEEAKAGLMTEYPLTGIQAQAILDMRLQRLTGLERDKIIRDYEETLKEIERLKAILSSDTLVSQIIKDELIEVKGKYADERRTEIMPAAADLTIEDLITEEEMVITVSHLGYIKRNPLSIYRSQRRGGKGLTGMETREEDYVEQLFIGSTHDYMLFFSNMGRLYWQKVYQIPEAGRTAKGKALVNLLPLSEGEKITTALNVREFKEGFLVMFTKAGIVKKTALEEYSNPRSKGIIAVNLDEGDELIAVKRTNGENDLIIGTRNGLAARFKEEDVRAVGRTARGVIGIRLSKGDEVVSANVVEERSSLLTVTEKGLGKRTKSEEYPVHGRGGKGVISIKITERGGKAVGLLQVKDEDEVVLITSSGKLIRTLAGKISLLGRNTQGVKLMDLEPEDRIVSMGRVAED</sequence>
<dbReference type="Gene3D" id="3.30.1360.40">
    <property type="match status" value="1"/>
</dbReference>
<dbReference type="Gene3D" id="3.90.199.10">
    <property type="entry name" value="Topoisomerase II, domain 5"/>
    <property type="match status" value="1"/>
</dbReference>
<evidence type="ECO:0000256" key="3">
    <source>
        <dbReference type="ARBA" id="ARBA00022490"/>
    </source>
</evidence>
<keyword evidence="8 9" id="KW-0413">Isomerase</keyword>
<keyword evidence="7 9" id="KW-0238">DNA-binding</keyword>
<comment type="similarity">
    <text evidence="2 9">Belongs to the type II topoisomerase GyrA/ParC subunit family.</text>
</comment>
<evidence type="ECO:0000256" key="10">
    <source>
        <dbReference type="PROSITE-ProRule" id="PRU01384"/>
    </source>
</evidence>
<evidence type="ECO:0000256" key="4">
    <source>
        <dbReference type="ARBA" id="ARBA00022741"/>
    </source>
</evidence>
<evidence type="ECO:0000256" key="1">
    <source>
        <dbReference type="ARBA" id="ARBA00000185"/>
    </source>
</evidence>
<evidence type="ECO:0000256" key="8">
    <source>
        <dbReference type="ARBA" id="ARBA00023235"/>
    </source>
</evidence>
<comment type="miscellaneous">
    <text evidence="9">Few gyrases are as efficient as E.coli at forming negative supercoils. Not all organisms have 2 type II topoisomerases; in organisms with a single type II topoisomerase this enzyme also has to decatenate newly replicated chromosomes.</text>
</comment>
<dbReference type="GO" id="GO:0005524">
    <property type="term" value="F:ATP binding"/>
    <property type="evidence" value="ECO:0007669"/>
    <property type="project" value="UniProtKB-UniRule"/>
</dbReference>
<dbReference type="HAMAP" id="MF_01897">
    <property type="entry name" value="GyrA"/>
    <property type="match status" value="1"/>
</dbReference>
<dbReference type="InterPro" id="IPR013757">
    <property type="entry name" value="Topo_IIA_A_a_sf"/>
</dbReference>
<comment type="subunit">
    <text evidence="9">Heterotetramer, composed of two GyrA and two GyrB chains. In the heterotetramer, GyrA contains the active site tyrosine that forms a transient covalent intermediate with DNA, while GyrB binds cofactors and catalyzes ATP hydrolysis.</text>
</comment>
<dbReference type="InterPro" id="IPR050220">
    <property type="entry name" value="Type_II_DNA_Topoisomerases"/>
</dbReference>
<dbReference type="Proteomes" id="UP000705867">
    <property type="component" value="Unassembled WGS sequence"/>
</dbReference>
<dbReference type="SUPFAM" id="SSF101904">
    <property type="entry name" value="GyrA/ParC C-terminal domain-like"/>
    <property type="match status" value="1"/>
</dbReference>
<dbReference type="GO" id="GO:0009330">
    <property type="term" value="C:DNA topoisomerase type II (double strand cut, ATP-hydrolyzing) complex"/>
    <property type="evidence" value="ECO:0007669"/>
    <property type="project" value="TreeGrafter"/>
</dbReference>
<evidence type="ECO:0000313" key="13">
    <source>
        <dbReference type="Proteomes" id="UP000705867"/>
    </source>
</evidence>
<keyword evidence="5 9" id="KW-0067">ATP-binding</keyword>
<keyword evidence="6 9" id="KW-0799">Topoisomerase</keyword>
<keyword evidence="3 9" id="KW-0963">Cytoplasm</keyword>
<dbReference type="GO" id="GO:0034335">
    <property type="term" value="F:DNA negative supercoiling activity"/>
    <property type="evidence" value="ECO:0007669"/>
    <property type="project" value="UniProtKB-ARBA"/>
</dbReference>
<dbReference type="NCBIfam" id="TIGR01063">
    <property type="entry name" value="gyrA"/>
    <property type="match status" value="1"/>
</dbReference>
<evidence type="ECO:0000256" key="9">
    <source>
        <dbReference type="HAMAP-Rule" id="MF_01897"/>
    </source>
</evidence>
<organism evidence="12 13">
    <name type="scientific">Candidatus Nitrobium versatile</name>
    <dbReference type="NCBI Taxonomy" id="2884831"/>
    <lineage>
        <taxon>Bacteria</taxon>
        <taxon>Pseudomonadati</taxon>
        <taxon>Nitrospirota</taxon>
        <taxon>Nitrospiria</taxon>
        <taxon>Nitrospirales</taxon>
        <taxon>Nitrospiraceae</taxon>
        <taxon>Candidatus Nitrobium</taxon>
    </lineage>
</organism>
<dbReference type="PROSITE" id="PS52040">
    <property type="entry name" value="TOPO_IIA"/>
    <property type="match status" value="1"/>
</dbReference>
<dbReference type="GO" id="GO:0006261">
    <property type="term" value="P:DNA-templated DNA replication"/>
    <property type="evidence" value="ECO:0007669"/>
    <property type="project" value="UniProtKB-UniRule"/>
</dbReference>
<evidence type="ECO:0000256" key="7">
    <source>
        <dbReference type="ARBA" id="ARBA00023125"/>
    </source>
</evidence>
<comment type="caution">
    <text evidence="12">The sequence shown here is derived from an EMBL/GenBank/DDBJ whole genome shotgun (WGS) entry which is preliminary data.</text>
</comment>
<reference evidence="12" key="1">
    <citation type="journal article" date="2021" name="bioRxiv">
        <title>Unraveling nitrogen, sulfur and carbon metabolic pathways and microbial community transcriptional responses to substrate deprivation and toxicity stresses in a bioreactor mimicking anoxic brackish coastal sediment conditions.</title>
        <authorList>
            <person name="Martins P.D."/>
            <person name="Echeveste M.J."/>
            <person name="Arshad A."/>
            <person name="Kurth J."/>
            <person name="Ouboter H."/>
            <person name="Jetten M.S.M."/>
            <person name="Welte C.U."/>
        </authorList>
    </citation>
    <scope>NUCLEOTIDE SEQUENCE</scope>
    <source>
        <strain evidence="12">MAG_39</strain>
    </source>
</reference>
<gene>
    <name evidence="9 12" type="primary">gyrA</name>
    <name evidence="12" type="ORF">K8I29_12050</name>
</gene>
<reference evidence="12" key="2">
    <citation type="submission" date="2021-08" db="EMBL/GenBank/DDBJ databases">
        <authorList>
            <person name="Dalcin Martins P."/>
        </authorList>
    </citation>
    <scope>NUCLEOTIDE SEQUENCE</scope>
    <source>
        <strain evidence="12">MAG_39</strain>
    </source>
</reference>
<keyword evidence="4 9" id="KW-0547">Nucleotide-binding</keyword>
<dbReference type="InterPro" id="IPR005743">
    <property type="entry name" value="GyrA"/>
</dbReference>
<dbReference type="FunFam" id="3.90.199.10:FF:000001">
    <property type="entry name" value="DNA gyrase subunit A"/>
    <property type="match status" value="1"/>
</dbReference>
<comment type="catalytic activity">
    <reaction evidence="1 9 10">
        <text>ATP-dependent breakage, passage and rejoining of double-stranded DNA.</text>
        <dbReference type="EC" id="5.6.2.2"/>
    </reaction>
</comment>
<evidence type="ECO:0000313" key="12">
    <source>
        <dbReference type="EMBL" id="MBZ0156926.1"/>
    </source>
</evidence>
<dbReference type="EC" id="5.6.2.2" evidence="9"/>
<comment type="subcellular location">
    <subcellularLocation>
        <location evidence="9">Cytoplasm</location>
    </subcellularLocation>
</comment>
<evidence type="ECO:0000256" key="6">
    <source>
        <dbReference type="ARBA" id="ARBA00023029"/>
    </source>
</evidence>
<dbReference type="GO" id="GO:0006265">
    <property type="term" value="P:DNA topological change"/>
    <property type="evidence" value="ECO:0007669"/>
    <property type="project" value="UniProtKB-UniRule"/>
</dbReference>
<feature type="domain" description="Topo IIA-type catalytic" evidence="11">
    <location>
        <begin position="31"/>
        <end position="495"/>
    </location>
</feature>
<dbReference type="EMBL" id="JAIOIV010000097">
    <property type="protein sequence ID" value="MBZ0156926.1"/>
    <property type="molecule type" value="Genomic_DNA"/>
</dbReference>
<protein>
    <recommendedName>
        <fullName evidence="9">DNA gyrase subunit A</fullName>
        <ecNumber evidence="9">5.6.2.2</ecNumber>
    </recommendedName>
</protein>
<dbReference type="Gene3D" id="2.120.10.90">
    <property type="entry name" value="DNA gyrase/topoisomerase IV, subunit A, C-terminal"/>
    <property type="match status" value="1"/>
</dbReference>
<dbReference type="PANTHER" id="PTHR43493:SF5">
    <property type="entry name" value="DNA GYRASE SUBUNIT A, CHLOROPLASTIC_MITOCHONDRIAL"/>
    <property type="match status" value="1"/>
</dbReference>
<feature type="active site" description="O-(5'-phospho-DNA)-tyrosine intermediate" evidence="9 10">
    <location>
        <position position="119"/>
    </location>
</feature>
<dbReference type="PANTHER" id="PTHR43493">
    <property type="entry name" value="DNA GYRASE/TOPOISOMERASE SUBUNIT A"/>
    <property type="match status" value="1"/>
</dbReference>
<dbReference type="InterPro" id="IPR002205">
    <property type="entry name" value="Topo_IIA_dom_A"/>
</dbReference>
<evidence type="ECO:0000259" key="11">
    <source>
        <dbReference type="PROSITE" id="PS52040"/>
    </source>
</evidence>
<evidence type="ECO:0000256" key="2">
    <source>
        <dbReference type="ARBA" id="ARBA00008263"/>
    </source>
</evidence>
<accession>A0A953J621</accession>
<feature type="short sequence motif" description="GyrA-box" evidence="9">
    <location>
        <begin position="522"/>
        <end position="528"/>
    </location>
</feature>
<dbReference type="GO" id="GO:0003677">
    <property type="term" value="F:DNA binding"/>
    <property type="evidence" value="ECO:0007669"/>
    <property type="project" value="UniProtKB-UniRule"/>
</dbReference>
<dbReference type="FunFam" id="2.120.10.90:FF:000004">
    <property type="entry name" value="DNA gyrase subunit A"/>
    <property type="match status" value="1"/>
</dbReference>
<dbReference type="Gene3D" id="1.10.268.10">
    <property type="entry name" value="Topoisomerase, domain 3"/>
    <property type="match status" value="1"/>
</dbReference>
<dbReference type="SUPFAM" id="SSF56719">
    <property type="entry name" value="Type II DNA topoisomerase"/>
    <property type="match status" value="1"/>
</dbReference>
<dbReference type="InterPro" id="IPR035516">
    <property type="entry name" value="Gyrase/topoIV_suA_C"/>
</dbReference>
<dbReference type="SMART" id="SM00434">
    <property type="entry name" value="TOP4c"/>
    <property type="match status" value="1"/>
</dbReference>
<dbReference type="InterPro" id="IPR006691">
    <property type="entry name" value="GyrA/parC_rep"/>
</dbReference>
<dbReference type="NCBIfam" id="NF004044">
    <property type="entry name" value="PRK05561.1"/>
    <property type="match status" value="1"/>
</dbReference>
<dbReference type="InterPro" id="IPR013758">
    <property type="entry name" value="Topo_IIA_A/C_ab"/>
</dbReference>
<name>A0A953J621_9BACT</name>
<comment type="function">
    <text evidence="9">A type II topoisomerase that negatively supercoils closed circular double-stranded (ds) DNA in an ATP-dependent manner to modulate DNA topology and maintain chromosomes in an underwound state. Negative supercoiling favors strand separation, and DNA replication, transcription, recombination and repair, all of which involve strand separation. Also able to catalyze the interconversion of other topological isomers of dsDNA rings, including catenanes and knotted rings. Type II topoisomerases break and join 2 DNA strands simultaneously in an ATP-dependent manner.</text>
</comment>
<dbReference type="FunFam" id="1.10.268.10:FF:000001">
    <property type="entry name" value="DNA gyrase subunit A"/>
    <property type="match status" value="1"/>
</dbReference>
<dbReference type="GO" id="GO:0005694">
    <property type="term" value="C:chromosome"/>
    <property type="evidence" value="ECO:0007669"/>
    <property type="project" value="InterPro"/>
</dbReference>
<evidence type="ECO:0000256" key="5">
    <source>
        <dbReference type="ARBA" id="ARBA00022840"/>
    </source>
</evidence>